<keyword evidence="4" id="KW-0680">Restriction system</keyword>
<reference evidence="8" key="1">
    <citation type="submission" date="2022-06" db="EMBL/GenBank/DDBJ databases">
        <title>Genome sequence of Phormidium yuhuli AB48 isolated from an industrial photobioreactor environment.</title>
        <authorList>
            <person name="Qiu Y."/>
            <person name="Noonan A.J.C."/>
            <person name="Dofher K."/>
            <person name="Koch M."/>
            <person name="Kieft B."/>
            <person name="Lin X."/>
            <person name="Ziels R.M."/>
            <person name="Hallam S.J."/>
        </authorList>
    </citation>
    <scope>NUCLEOTIDE SEQUENCE</scope>
    <source>
        <strain evidence="8">AB48</strain>
    </source>
</reference>
<dbReference type="NCBIfam" id="TIGR00675">
    <property type="entry name" value="dcm"/>
    <property type="match status" value="1"/>
</dbReference>
<keyword evidence="3 5" id="KW-0949">S-adenosyl-L-methionine</keyword>
<dbReference type="InterPro" id="IPR050390">
    <property type="entry name" value="C5-Methyltransferase"/>
</dbReference>
<evidence type="ECO:0000256" key="7">
    <source>
        <dbReference type="RuleBase" id="RU000417"/>
    </source>
</evidence>
<dbReference type="PANTHER" id="PTHR10629:SF52">
    <property type="entry name" value="DNA (CYTOSINE-5)-METHYLTRANSFERASE 1"/>
    <property type="match status" value="1"/>
</dbReference>
<comment type="catalytic activity">
    <reaction evidence="7">
        <text>a 2'-deoxycytidine in DNA + S-adenosyl-L-methionine = a 5-methyl-2'-deoxycytidine in DNA + S-adenosyl-L-homocysteine + H(+)</text>
        <dbReference type="Rhea" id="RHEA:13681"/>
        <dbReference type="Rhea" id="RHEA-COMP:11369"/>
        <dbReference type="Rhea" id="RHEA-COMP:11370"/>
        <dbReference type="ChEBI" id="CHEBI:15378"/>
        <dbReference type="ChEBI" id="CHEBI:57856"/>
        <dbReference type="ChEBI" id="CHEBI:59789"/>
        <dbReference type="ChEBI" id="CHEBI:85452"/>
        <dbReference type="ChEBI" id="CHEBI:85454"/>
        <dbReference type="EC" id="2.1.1.37"/>
    </reaction>
</comment>
<dbReference type="RefSeq" id="WP_252663949.1">
    <property type="nucleotide sequence ID" value="NZ_CP098611.1"/>
</dbReference>
<comment type="similarity">
    <text evidence="5 6">Belongs to the class I-like SAM-binding methyltransferase superfamily. C5-methyltransferase family.</text>
</comment>
<evidence type="ECO:0000256" key="1">
    <source>
        <dbReference type="ARBA" id="ARBA00022603"/>
    </source>
</evidence>
<dbReference type="PROSITE" id="PS00095">
    <property type="entry name" value="C5_MTASE_2"/>
    <property type="match status" value="1"/>
</dbReference>
<accession>A0ABY5ARS0</accession>
<protein>
    <recommendedName>
        <fullName evidence="7">Cytosine-specific methyltransferase</fullName>
        <ecNumber evidence="7">2.1.1.37</ecNumber>
    </recommendedName>
</protein>
<evidence type="ECO:0000256" key="4">
    <source>
        <dbReference type="ARBA" id="ARBA00022747"/>
    </source>
</evidence>
<evidence type="ECO:0000313" key="8">
    <source>
        <dbReference type="EMBL" id="USR91922.1"/>
    </source>
</evidence>
<evidence type="ECO:0000256" key="5">
    <source>
        <dbReference type="PROSITE-ProRule" id="PRU01016"/>
    </source>
</evidence>
<keyword evidence="2 5" id="KW-0808">Transferase</keyword>
<sequence length="362" mass="40466">MIINCLQNHKNSQKQVDSYKLTAVDLFCGAGGLTCGLEKTGINVTFGIDIDPECQYPYETNNKAIFLNKDIKQISSKKLLDLFDNSELKLLAGCAPCQPFSTYSRKSGQKDTTKWVLVSEFSRLVHEVKPELITMENVPQLINHKVFRNFLNQLEYDQYHLWYNTVECSRYGVPQTRKRLVLIASLLGEIKLLPPEALPITKPATVREYIGSLAPIAAGSSDANDPLHKASSLSELNLRRIRASKPGGTWRDWPSELLAECHTKMSGKTYPSVYGRMEWDALAPTITTQCFGYGNGRFGHPAQNRAISLREAALLQTFPDNYQFVSSDSKVSFHTLGRLIGNAVPVRLGEVIGHTLQHHLGL</sequence>
<proteinExistence type="inferred from homology"/>
<dbReference type="InterPro" id="IPR029063">
    <property type="entry name" value="SAM-dependent_MTases_sf"/>
</dbReference>
<evidence type="ECO:0000256" key="6">
    <source>
        <dbReference type="RuleBase" id="RU000416"/>
    </source>
</evidence>
<dbReference type="PANTHER" id="PTHR10629">
    <property type="entry name" value="CYTOSINE-SPECIFIC METHYLTRANSFERASE"/>
    <property type="match status" value="1"/>
</dbReference>
<dbReference type="PRINTS" id="PR00105">
    <property type="entry name" value="C5METTRFRASE"/>
</dbReference>
<evidence type="ECO:0000256" key="2">
    <source>
        <dbReference type="ARBA" id="ARBA00022679"/>
    </source>
</evidence>
<name>A0ABY5ARS0_9CYAN</name>
<dbReference type="Gene3D" id="3.40.50.150">
    <property type="entry name" value="Vaccinia Virus protein VP39"/>
    <property type="match status" value="1"/>
</dbReference>
<dbReference type="InterPro" id="IPR001525">
    <property type="entry name" value="C5_MeTfrase"/>
</dbReference>
<dbReference type="GO" id="GO:0008168">
    <property type="term" value="F:methyltransferase activity"/>
    <property type="evidence" value="ECO:0007669"/>
    <property type="project" value="UniProtKB-KW"/>
</dbReference>
<dbReference type="PROSITE" id="PS51679">
    <property type="entry name" value="SAM_MT_C5"/>
    <property type="match status" value="1"/>
</dbReference>
<dbReference type="EMBL" id="CP098611">
    <property type="protein sequence ID" value="USR91922.1"/>
    <property type="molecule type" value="Genomic_DNA"/>
</dbReference>
<dbReference type="InterPro" id="IPR031303">
    <property type="entry name" value="C5_meth_CS"/>
</dbReference>
<dbReference type="GO" id="GO:0032259">
    <property type="term" value="P:methylation"/>
    <property type="evidence" value="ECO:0007669"/>
    <property type="project" value="UniProtKB-KW"/>
</dbReference>
<feature type="active site" evidence="5">
    <location>
        <position position="97"/>
    </location>
</feature>
<dbReference type="Pfam" id="PF00145">
    <property type="entry name" value="DNA_methylase"/>
    <property type="match status" value="1"/>
</dbReference>
<gene>
    <name evidence="8" type="ORF">NEA10_04115</name>
</gene>
<dbReference type="SUPFAM" id="SSF53335">
    <property type="entry name" value="S-adenosyl-L-methionine-dependent methyltransferases"/>
    <property type="match status" value="1"/>
</dbReference>
<dbReference type="InterPro" id="IPR018117">
    <property type="entry name" value="C5_DNA_meth_AS"/>
</dbReference>
<evidence type="ECO:0000313" key="9">
    <source>
        <dbReference type="Proteomes" id="UP001056708"/>
    </source>
</evidence>
<dbReference type="EC" id="2.1.1.37" evidence="7"/>
<dbReference type="Proteomes" id="UP001056708">
    <property type="component" value="Chromosome"/>
</dbReference>
<organism evidence="8 9">
    <name type="scientific">Phormidium yuhuli AB48</name>
    <dbReference type="NCBI Taxonomy" id="2940671"/>
    <lineage>
        <taxon>Bacteria</taxon>
        <taxon>Bacillati</taxon>
        <taxon>Cyanobacteriota</taxon>
        <taxon>Cyanophyceae</taxon>
        <taxon>Oscillatoriophycideae</taxon>
        <taxon>Oscillatoriales</taxon>
        <taxon>Oscillatoriaceae</taxon>
        <taxon>Phormidium</taxon>
        <taxon>Phormidium yuhuli</taxon>
    </lineage>
</organism>
<dbReference type="PROSITE" id="PS00094">
    <property type="entry name" value="C5_MTASE_1"/>
    <property type="match status" value="1"/>
</dbReference>
<keyword evidence="9" id="KW-1185">Reference proteome</keyword>
<dbReference type="Gene3D" id="3.90.120.10">
    <property type="entry name" value="DNA Methylase, subunit A, domain 2"/>
    <property type="match status" value="1"/>
</dbReference>
<evidence type="ECO:0000256" key="3">
    <source>
        <dbReference type="ARBA" id="ARBA00022691"/>
    </source>
</evidence>
<keyword evidence="1 5" id="KW-0489">Methyltransferase</keyword>